<accession>A0ABR1U7J3</accession>
<dbReference type="Proteomes" id="UP001444661">
    <property type="component" value="Unassembled WGS sequence"/>
</dbReference>
<gene>
    <name evidence="2" type="ORF">PG993_000081</name>
</gene>
<comment type="caution">
    <text evidence="2">The sequence shown here is derived from an EMBL/GenBank/DDBJ whole genome shotgun (WGS) entry which is preliminary data.</text>
</comment>
<dbReference type="SUPFAM" id="SSF53335">
    <property type="entry name" value="S-adenosyl-L-methionine-dependent methyltransferases"/>
    <property type="match status" value="1"/>
</dbReference>
<organism evidence="2 3">
    <name type="scientific">Apiospora rasikravindrae</name>
    <dbReference type="NCBI Taxonomy" id="990691"/>
    <lineage>
        <taxon>Eukaryota</taxon>
        <taxon>Fungi</taxon>
        <taxon>Dikarya</taxon>
        <taxon>Ascomycota</taxon>
        <taxon>Pezizomycotina</taxon>
        <taxon>Sordariomycetes</taxon>
        <taxon>Xylariomycetidae</taxon>
        <taxon>Amphisphaeriales</taxon>
        <taxon>Apiosporaceae</taxon>
        <taxon>Apiospora</taxon>
    </lineage>
</organism>
<proteinExistence type="inferred from homology"/>
<keyword evidence="3" id="KW-1185">Reference proteome</keyword>
<dbReference type="CDD" id="cd02440">
    <property type="entry name" value="AdoMet_MTases"/>
    <property type="match status" value="1"/>
</dbReference>
<reference evidence="2 3" key="1">
    <citation type="submission" date="2023-01" db="EMBL/GenBank/DDBJ databases">
        <title>Analysis of 21 Apiospora genomes using comparative genomics revels a genus with tremendous synthesis potential of carbohydrate active enzymes and secondary metabolites.</title>
        <authorList>
            <person name="Sorensen T."/>
        </authorList>
    </citation>
    <scope>NUCLEOTIDE SEQUENCE [LARGE SCALE GENOMIC DNA]</scope>
    <source>
        <strain evidence="2 3">CBS 33761</strain>
    </source>
</reference>
<dbReference type="PANTHER" id="PTHR43591">
    <property type="entry name" value="METHYLTRANSFERASE"/>
    <property type="match status" value="1"/>
</dbReference>
<dbReference type="PANTHER" id="PTHR43591:SF102">
    <property type="entry name" value="S-ADENOSYL-L-METHIONINE-DEPENDENT METHYLTRANSFERASE"/>
    <property type="match status" value="1"/>
</dbReference>
<dbReference type="Pfam" id="PF13489">
    <property type="entry name" value="Methyltransf_23"/>
    <property type="match status" value="1"/>
</dbReference>
<dbReference type="InterPro" id="IPR029063">
    <property type="entry name" value="SAM-dependent_MTases_sf"/>
</dbReference>
<evidence type="ECO:0000313" key="2">
    <source>
        <dbReference type="EMBL" id="KAK8054854.1"/>
    </source>
</evidence>
<comment type="similarity">
    <text evidence="1">Belongs to the methyltransferase superfamily. LaeA methyltransferase family.</text>
</comment>
<dbReference type="Gene3D" id="3.40.50.150">
    <property type="entry name" value="Vaccinia Virus protein VP39"/>
    <property type="match status" value="1"/>
</dbReference>
<sequence>MTGHSIPDPASVEENGRTYSGYREGRYLLPNDGAEQDRLDLQHKVWRLLLDDALQLAPWEEAGEEEKKKKKKRANGDGDGVVNVLDIDTGTGIWPIEFAHENPAARVVGTDLSLIQPPPDKVPPNCRFVREDSEEDEWVHEVQFDYIHMRAIVSQTSCQNRHSSFTDHRAMIKKVYDNLRPGGWFESQDFSFDMVAADAATEAMLPDSAIKQWQQLMFEGMKTLGRDLRVARYYGQWLKDAGFIDVEQELLLCPLNPWPLDPKDQETGRYFETDILESLEGMSMKILQLTGLSADAIRALVARVGGDVRNRQMHAYTPVYVTYGRKPFVC</sequence>
<evidence type="ECO:0008006" key="4">
    <source>
        <dbReference type="Google" id="ProtNLM"/>
    </source>
</evidence>
<name>A0ABR1U7J3_9PEZI</name>
<evidence type="ECO:0000256" key="1">
    <source>
        <dbReference type="ARBA" id="ARBA00038158"/>
    </source>
</evidence>
<evidence type="ECO:0000313" key="3">
    <source>
        <dbReference type="Proteomes" id="UP001444661"/>
    </source>
</evidence>
<protein>
    <recommendedName>
        <fullName evidence="4">Methyltransferase</fullName>
    </recommendedName>
</protein>
<dbReference type="EMBL" id="JAQQWK010000001">
    <property type="protein sequence ID" value="KAK8054854.1"/>
    <property type="molecule type" value="Genomic_DNA"/>
</dbReference>